<dbReference type="EMBL" id="AMBO01000269">
    <property type="protein sequence ID" value="EKD03051.1"/>
    <property type="molecule type" value="Genomic_DNA"/>
</dbReference>
<comment type="caution">
    <text evidence="2">The sequence shown here is derived from an EMBL/GenBank/DDBJ whole genome shotgun (WGS) entry which is preliminary data.</text>
</comment>
<reference evidence="2 3" key="1">
    <citation type="journal article" date="2012" name="Eukaryot. Cell">
        <title>Genome sequence of the Trichosporon asahii environmental strain CBS 8904.</title>
        <authorList>
            <person name="Yang R.Y."/>
            <person name="Li H.T."/>
            <person name="Zhu H."/>
            <person name="Zhou G.P."/>
            <person name="Wang M."/>
            <person name="Wang L."/>
        </authorList>
    </citation>
    <scope>NUCLEOTIDE SEQUENCE [LARGE SCALE GENOMIC DNA]</scope>
    <source>
        <strain evidence="2 3">CBS 8904</strain>
    </source>
</reference>
<evidence type="ECO:0000313" key="3">
    <source>
        <dbReference type="Proteomes" id="UP000006757"/>
    </source>
</evidence>
<feature type="compositionally biased region" description="Polar residues" evidence="1">
    <location>
        <begin position="361"/>
        <end position="371"/>
    </location>
</feature>
<accession>K1VR10</accession>
<evidence type="ECO:0000313" key="2">
    <source>
        <dbReference type="EMBL" id="EKD03051.1"/>
    </source>
</evidence>
<feature type="region of interest" description="Disordered" evidence="1">
    <location>
        <begin position="468"/>
        <end position="512"/>
    </location>
</feature>
<feature type="compositionally biased region" description="Polar residues" evidence="1">
    <location>
        <begin position="87"/>
        <end position="128"/>
    </location>
</feature>
<feature type="compositionally biased region" description="Polar residues" evidence="1">
    <location>
        <begin position="468"/>
        <end position="478"/>
    </location>
</feature>
<protein>
    <submittedName>
        <fullName evidence="2">Uncharacterized protein</fullName>
    </submittedName>
</protein>
<gene>
    <name evidence="2" type="ORF">A1Q2_02653</name>
</gene>
<feature type="region of interest" description="Disordered" evidence="1">
    <location>
        <begin position="1"/>
        <end position="45"/>
    </location>
</feature>
<organism evidence="2 3">
    <name type="scientific">Trichosporon asahii var. asahii (strain CBS 8904)</name>
    <name type="common">Yeast</name>
    <dbReference type="NCBI Taxonomy" id="1220162"/>
    <lineage>
        <taxon>Eukaryota</taxon>
        <taxon>Fungi</taxon>
        <taxon>Dikarya</taxon>
        <taxon>Basidiomycota</taxon>
        <taxon>Agaricomycotina</taxon>
        <taxon>Tremellomycetes</taxon>
        <taxon>Trichosporonales</taxon>
        <taxon>Trichosporonaceae</taxon>
        <taxon>Trichosporon</taxon>
    </lineage>
</organism>
<sequence>MTETLERLRTLSLESKAMSDSLASEVMPLEESPTGGKSSPYGASEHDDWMARWQRETSTYCTIPNTLDVKSSPTPRYKPLSEDFFTRRTSVTNLRPTPKLQQKTDPALNSSDTNGLHVDSSPSASNAQRLRPHESLPAAGFFMTPWSAPLLQRGYSEGRFPTQHAQGVAAFPPSYGSLPNAPPYVSPPHPGLSPSSLPSFVDSSETKDVYHGSFKAPESEPEKRCSECAGLRHELEFIRLQLAAQQSSLNRIVTEIAAIKSRSVPRPLAVQPSTESHRPPPPWRNPHSATWICGPPPPPPAHPSSMQPPPYPFYYGPYCSPIAPVTAGSKGEHYQANLSRSATELPSLKPDSSPHGAATLSPVTRRQPQQTSERKPSPKRVSFACPMTQSEPDSDGSSEETLVSKVETQLRRKPSNSNTLSKKTSALKNASSSSSVRPKPYPITGSLKHRPTVYSSVSPRSYYGVVQENTKQATSSVRGRQEAEPPTETSSPLQPNPHLPFVVPFEEGGESNSEDLHVRFDATTLFNFMQFWQPRADGPEPLLVDLSLDASTYQDFVEWGRENGSLDL</sequence>
<feature type="compositionally biased region" description="Low complexity" evidence="1">
    <location>
        <begin position="420"/>
        <end position="435"/>
    </location>
</feature>
<feature type="region of interest" description="Disordered" evidence="1">
    <location>
        <begin position="265"/>
        <end position="296"/>
    </location>
</feature>
<keyword evidence="3" id="KW-1185">Reference proteome</keyword>
<name>K1VR10_TRIAC</name>
<dbReference type="Proteomes" id="UP000006757">
    <property type="component" value="Unassembled WGS sequence"/>
</dbReference>
<feature type="region of interest" description="Disordered" evidence="1">
    <location>
        <begin position="180"/>
        <end position="203"/>
    </location>
</feature>
<feature type="compositionally biased region" description="Polar residues" evidence="1">
    <location>
        <begin position="64"/>
        <end position="74"/>
    </location>
</feature>
<feature type="compositionally biased region" description="Pro residues" evidence="1">
    <location>
        <begin position="180"/>
        <end position="191"/>
    </location>
</feature>
<dbReference type="InParanoid" id="K1VR10"/>
<proteinExistence type="predicted"/>
<feature type="region of interest" description="Disordered" evidence="1">
    <location>
        <begin position="337"/>
        <end position="454"/>
    </location>
</feature>
<dbReference type="AlphaFoldDB" id="K1VR10"/>
<evidence type="ECO:0000256" key="1">
    <source>
        <dbReference type="SAM" id="MobiDB-lite"/>
    </source>
</evidence>
<feature type="region of interest" description="Disordered" evidence="1">
    <location>
        <begin position="64"/>
        <end position="130"/>
    </location>
</feature>
<dbReference type="HOGENOM" id="CLU_479948_0_0_1"/>